<accession>A0A381V840</accession>
<keyword evidence="1" id="KW-0812">Transmembrane</keyword>
<evidence type="ECO:0008006" key="3">
    <source>
        <dbReference type="Google" id="ProtNLM"/>
    </source>
</evidence>
<organism evidence="2">
    <name type="scientific">marine metagenome</name>
    <dbReference type="NCBI Taxonomy" id="408172"/>
    <lineage>
        <taxon>unclassified sequences</taxon>
        <taxon>metagenomes</taxon>
        <taxon>ecological metagenomes</taxon>
    </lineage>
</organism>
<evidence type="ECO:0000313" key="2">
    <source>
        <dbReference type="EMBL" id="SVA36539.1"/>
    </source>
</evidence>
<reference evidence="2" key="1">
    <citation type="submission" date="2018-05" db="EMBL/GenBank/DDBJ databases">
        <authorList>
            <person name="Lanie J.A."/>
            <person name="Ng W.-L."/>
            <person name="Kazmierczak K.M."/>
            <person name="Andrzejewski T.M."/>
            <person name="Davidsen T.M."/>
            <person name="Wayne K.J."/>
            <person name="Tettelin H."/>
            <person name="Glass J.I."/>
            <person name="Rusch D."/>
            <person name="Podicherti R."/>
            <person name="Tsui H.-C.T."/>
            <person name="Winkler M.E."/>
        </authorList>
    </citation>
    <scope>NUCLEOTIDE SEQUENCE</scope>
</reference>
<keyword evidence="1" id="KW-1133">Transmembrane helix</keyword>
<gene>
    <name evidence="2" type="ORF">METZ01_LOCUS89393</name>
</gene>
<dbReference type="EMBL" id="UINC01008107">
    <property type="protein sequence ID" value="SVA36539.1"/>
    <property type="molecule type" value="Genomic_DNA"/>
</dbReference>
<feature type="transmembrane region" description="Helical" evidence="1">
    <location>
        <begin position="124"/>
        <end position="144"/>
    </location>
</feature>
<sequence length="147" mass="16558">MLLHPIAALTLIWLFTKQRRWRQEGHLLRGAERSVALVSHQATGDRMMAAVLGVIALAFSAQLARAQFDGVEATAYLVPGHFHGWAGLLALAMMLNLWRMGRKTRDLKAEGQSFARSKKMHGRISDVMMMLVFIHAFLGFLYLLQIL</sequence>
<evidence type="ECO:0000256" key="1">
    <source>
        <dbReference type="SAM" id="Phobius"/>
    </source>
</evidence>
<keyword evidence="1" id="KW-0472">Membrane</keyword>
<name>A0A381V840_9ZZZZ</name>
<feature type="transmembrane region" description="Helical" evidence="1">
    <location>
        <begin position="47"/>
        <end position="64"/>
    </location>
</feature>
<feature type="transmembrane region" description="Helical" evidence="1">
    <location>
        <begin position="76"/>
        <end position="98"/>
    </location>
</feature>
<protein>
    <recommendedName>
        <fullName evidence="3">Cytochrome b561 domain-containing protein</fullName>
    </recommendedName>
</protein>
<dbReference type="AlphaFoldDB" id="A0A381V840"/>
<proteinExistence type="predicted"/>